<dbReference type="Proteomes" id="UP000752171">
    <property type="component" value="Unassembled WGS sequence"/>
</dbReference>
<evidence type="ECO:0000313" key="3">
    <source>
        <dbReference type="Proteomes" id="UP000752171"/>
    </source>
</evidence>
<sequence>MRGLAAAALGAGVGGLFVGIGALLAAITGAYWGALETVVLSAVGTGMLTTVGVLEMFKAPNKPLPNLKDLPEDIKKFKTTASRISSPLKYICKHVENLLQTYGEKDLRDRADELFNPEDLRTLSVQVEKTLEMIDNIQPSATTVPHPTEDPKTLRDVNKLKILSTVLENELESETGRFVWRTREMINHLQDTLNQLRFSKAGVEKVLLPKLSAS</sequence>
<comment type="caution">
    <text evidence="2">The sequence shown here is derived from an EMBL/GenBank/DDBJ whole genome shotgun (WGS) entry which is preliminary data.</text>
</comment>
<feature type="transmembrane region" description="Helical" evidence="1">
    <location>
        <begin position="38"/>
        <end position="57"/>
    </location>
</feature>
<keyword evidence="1" id="KW-1133">Transmembrane helix</keyword>
<evidence type="ECO:0000256" key="1">
    <source>
        <dbReference type="SAM" id="Phobius"/>
    </source>
</evidence>
<keyword evidence="1" id="KW-0472">Membrane</keyword>
<organism evidence="2 3">
    <name type="scientific">Astyanax mexicanus</name>
    <name type="common">Blind cave fish</name>
    <name type="synonym">Astyanax fasciatus mexicanus</name>
    <dbReference type="NCBI Taxonomy" id="7994"/>
    <lineage>
        <taxon>Eukaryota</taxon>
        <taxon>Metazoa</taxon>
        <taxon>Chordata</taxon>
        <taxon>Craniata</taxon>
        <taxon>Vertebrata</taxon>
        <taxon>Euteleostomi</taxon>
        <taxon>Actinopterygii</taxon>
        <taxon>Neopterygii</taxon>
        <taxon>Teleostei</taxon>
        <taxon>Ostariophysi</taxon>
        <taxon>Characiformes</taxon>
        <taxon>Characoidei</taxon>
        <taxon>Acestrorhamphidae</taxon>
        <taxon>Acestrorhamphinae</taxon>
        <taxon>Astyanax</taxon>
    </lineage>
</organism>
<proteinExistence type="predicted"/>
<dbReference type="AlphaFoldDB" id="A0A8T2M7J9"/>
<accession>A0A8T2M7J9</accession>
<reference evidence="2 3" key="1">
    <citation type="submission" date="2021-07" db="EMBL/GenBank/DDBJ databases">
        <authorList>
            <person name="Imarazene B."/>
            <person name="Zahm M."/>
            <person name="Klopp C."/>
            <person name="Cabau C."/>
            <person name="Beille S."/>
            <person name="Jouanno E."/>
            <person name="Castinel A."/>
            <person name="Lluch J."/>
            <person name="Gil L."/>
            <person name="Kuchtly C."/>
            <person name="Lopez Roques C."/>
            <person name="Donnadieu C."/>
            <person name="Parrinello H."/>
            <person name="Journot L."/>
            <person name="Du K."/>
            <person name="Schartl M."/>
            <person name="Retaux S."/>
            <person name="Guiguen Y."/>
        </authorList>
    </citation>
    <scope>NUCLEOTIDE SEQUENCE [LARGE SCALE GENOMIC DNA]</scope>
    <source>
        <strain evidence="2">Pach_M1</strain>
        <tissue evidence="2">Testis</tissue>
    </source>
</reference>
<dbReference type="EMBL" id="JAICCE010000003">
    <property type="protein sequence ID" value="KAG9279117.1"/>
    <property type="molecule type" value="Genomic_DNA"/>
</dbReference>
<gene>
    <name evidence="2" type="ORF">AMEX_G4589</name>
</gene>
<name>A0A8T2M7J9_ASTMX</name>
<evidence type="ECO:0000313" key="2">
    <source>
        <dbReference type="EMBL" id="KAG9279117.1"/>
    </source>
</evidence>
<protein>
    <submittedName>
        <fullName evidence="2">Uncharacterized protein</fullName>
    </submittedName>
</protein>
<feature type="transmembrane region" description="Helical" evidence="1">
    <location>
        <begin position="7"/>
        <end position="32"/>
    </location>
</feature>
<keyword evidence="1" id="KW-0812">Transmembrane</keyword>